<keyword evidence="12" id="KW-1133">Transmembrane helix</keyword>
<evidence type="ECO:0000256" key="9">
    <source>
        <dbReference type="ARBA" id="ARBA00023008"/>
    </source>
</evidence>
<gene>
    <name evidence="14" type="primary">Z190L</name>
    <name evidence="14" type="ORF">ATCV1_Z190L</name>
</gene>
<evidence type="ECO:0000256" key="2">
    <source>
        <dbReference type="ARBA" id="ARBA00001947"/>
    </source>
</evidence>
<dbReference type="InterPro" id="IPR036423">
    <property type="entry name" value="SOD-like_Cu/Zn_dom_sf"/>
</dbReference>
<dbReference type="PROSITE" id="PS00332">
    <property type="entry name" value="SOD_CU_ZN_2"/>
    <property type="match status" value="1"/>
</dbReference>
<dbReference type="SUPFAM" id="SSF49329">
    <property type="entry name" value="Cu,Zn superoxide dismutase-like"/>
    <property type="match status" value="1"/>
</dbReference>
<evidence type="ECO:0000259" key="13">
    <source>
        <dbReference type="Pfam" id="PF00080"/>
    </source>
</evidence>
<evidence type="ECO:0000313" key="14">
    <source>
        <dbReference type="EMBL" id="ABT16324.1"/>
    </source>
</evidence>
<dbReference type="OrthoDB" id="15673at10239"/>
<keyword evidence="9" id="KW-0186">Copper</keyword>
<evidence type="ECO:0000256" key="6">
    <source>
        <dbReference type="ARBA" id="ARBA00022833"/>
    </source>
</evidence>
<sequence length="182" mass="19804">MHPVHIAVFNLLVLVVAFLYWDKKEDMNTKPIQAIAVLPGDVSGTVRFVEEGKRVRVDLDIKGLKPNFEHGFHVHSAGDLTDGCTSACAHFNPFGTVHGGPDSKVRHVGDLGNIKTDKNGRAKYSFYDSMIKLRGKCDITGRMIVIHDKTDDLGKGGDAESLKTGNAGKRIACAVIGYAKEN</sequence>
<keyword evidence="12" id="KW-0472">Membrane</keyword>
<dbReference type="PRINTS" id="PR00068">
    <property type="entry name" value="CUZNDISMTASE"/>
</dbReference>
<dbReference type="RefSeq" id="YP_001426671.1">
    <property type="nucleotide sequence ID" value="NC_008724.1"/>
</dbReference>
<evidence type="ECO:0000256" key="10">
    <source>
        <dbReference type="ARBA" id="ARBA00023157"/>
    </source>
</evidence>
<feature type="domain" description="Superoxide dismutase copper/zinc binding" evidence="13">
    <location>
        <begin position="42"/>
        <end position="176"/>
    </location>
</feature>
<dbReference type="PANTHER" id="PTHR10003">
    <property type="entry name" value="SUPEROXIDE DISMUTASE CU-ZN -RELATED"/>
    <property type="match status" value="1"/>
</dbReference>
<keyword evidence="8" id="KW-0560">Oxidoreductase</keyword>
<dbReference type="KEGG" id="vg:5470911"/>
<evidence type="ECO:0000256" key="1">
    <source>
        <dbReference type="ARBA" id="ARBA00001935"/>
    </source>
</evidence>
<dbReference type="EMBL" id="EF101928">
    <property type="protein sequence ID" value="ABT16324.1"/>
    <property type="molecule type" value="Genomic_DNA"/>
</dbReference>
<evidence type="ECO:0000256" key="8">
    <source>
        <dbReference type="ARBA" id="ARBA00023002"/>
    </source>
</evidence>
<dbReference type="FunFam" id="2.60.40.200:FF:000003">
    <property type="entry name" value="Superoxide dismutase [Cu-Zn], chloroplastic"/>
    <property type="match status" value="1"/>
</dbReference>
<dbReference type="Proteomes" id="UP000202420">
    <property type="component" value="Segment"/>
</dbReference>
<dbReference type="Pfam" id="PF00080">
    <property type="entry name" value="Sod_Cu"/>
    <property type="match status" value="1"/>
</dbReference>
<evidence type="ECO:0000256" key="5">
    <source>
        <dbReference type="ARBA" id="ARBA00022723"/>
    </source>
</evidence>
<evidence type="ECO:0000256" key="12">
    <source>
        <dbReference type="SAM" id="Phobius"/>
    </source>
</evidence>
<dbReference type="GO" id="GO:0004784">
    <property type="term" value="F:superoxide dismutase activity"/>
    <property type="evidence" value="ECO:0007669"/>
    <property type="project" value="UniProtKB-EC"/>
</dbReference>
<accession>A7K8F0</accession>
<comment type="similarity">
    <text evidence="3">Belongs to the Cu-Zn superoxide dismutase family.</text>
</comment>
<dbReference type="InterPro" id="IPR018152">
    <property type="entry name" value="SOD_Cu/Zn_BS"/>
</dbReference>
<comment type="cofactor">
    <cofactor evidence="2">
        <name>Zn(2+)</name>
        <dbReference type="ChEBI" id="CHEBI:29105"/>
    </cofactor>
</comment>
<comment type="cofactor">
    <cofactor evidence="1">
        <name>Cu cation</name>
        <dbReference type="ChEBI" id="CHEBI:23378"/>
    </cofactor>
</comment>
<feature type="transmembrane region" description="Helical" evidence="12">
    <location>
        <begin position="6"/>
        <end position="21"/>
    </location>
</feature>
<comment type="catalytic activity">
    <reaction evidence="11">
        <text>2 superoxide + 2 H(+) = H2O2 + O2</text>
        <dbReference type="Rhea" id="RHEA:20696"/>
        <dbReference type="ChEBI" id="CHEBI:15378"/>
        <dbReference type="ChEBI" id="CHEBI:15379"/>
        <dbReference type="ChEBI" id="CHEBI:16240"/>
        <dbReference type="ChEBI" id="CHEBI:18421"/>
        <dbReference type="EC" id="1.15.1.1"/>
    </reaction>
</comment>
<name>A7K8F0_9PHYC</name>
<evidence type="ECO:0000256" key="3">
    <source>
        <dbReference type="ARBA" id="ARBA00010457"/>
    </source>
</evidence>
<organism evidence="14 15">
    <name type="scientific">Chlorovirus heliozoae</name>
    <dbReference type="NCBI Taxonomy" id="322019"/>
    <lineage>
        <taxon>Viruses</taxon>
        <taxon>Varidnaviria</taxon>
        <taxon>Bamfordvirae</taxon>
        <taxon>Nucleocytoviricota</taxon>
        <taxon>Megaviricetes</taxon>
        <taxon>Algavirales</taxon>
        <taxon>Phycodnaviridae</taxon>
        <taxon>Chlorovirus</taxon>
    </lineage>
</organism>
<keyword evidence="10" id="KW-1015">Disulfide bond</keyword>
<dbReference type="Gene3D" id="2.60.40.200">
    <property type="entry name" value="Superoxide dismutase, copper/zinc binding domain"/>
    <property type="match status" value="1"/>
</dbReference>
<evidence type="ECO:0000256" key="11">
    <source>
        <dbReference type="ARBA" id="ARBA00049204"/>
    </source>
</evidence>
<keyword evidence="5" id="KW-0479">Metal-binding</keyword>
<evidence type="ECO:0000313" key="15">
    <source>
        <dbReference type="Proteomes" id="UP000202420"/>
    </source>
</evidence>
<keyword evidence="15" id="KW-1185">Reference proteome</keyword>
<dbReference type="GO" id="GO:0005507">
    <property type="term" value="F:copper ion binding"/>
    <property type="evidence" value="ECO:0007669"/>
    <property type="project" value="InterPro"/>
</dbReference>
<dbReference type="InterPro" id="IPR024134">
    <property type="entry name" value="SOD_Cu/Zn_/chaperone"/>
</dbReference>
<keyword evidence="6" id="KW-0862">Zinc</keyword>
<evidence type="ECO:0000256" key="7">
    <source>
        <dbReference type="ARBA" id="ARBA00022862"/>
    </source>
</evidence>
<proteinExistence type="inferred from homology"/>
<evidence type="ECO:0000256" key="4">
    <source>
        <dbReference type="ARBA" id="ARBA00012682"/>
    </source>
</evidence>
<dbReference type="EC" id="1.15.1.1" evidence="4"/>
<keyword evidence="7" id="KW-0049">Antioxidant</keyword>
<keyword evidence="12" id="KW-0812">Transmembrane</keyword>
<dbReference type="GeneID" id="5470911"/>
<dbReference type="CDD" id="cd00305">
    <property type="entry name" value="Cu-Zn_Superoxide_Dismutase"/>
    <property type="match status" value="1"/>
</dbReference>
<reference evidence="14 15" key="1">
    <citation type="submission" date="2006-09" db="EMBL/GenBank/DDBJ databases">
        <title>Sequence and annotation of the 288-kb ATCV-1 virus that infects an endosymbiotic Chlorella strain of the heliozoon Acanthocystis turfacea.</title>
        <authorList>
            <person name="Fitzgerald L.A."/>
            <person name="Graves M.V."/>
            <person name="Li X."/>
            <person name="Pfitzner A.J.P."/>
            <person name="Hartigan J."/>
            <person name="Van Etten J.L."/>
        </authorList>
    </citation>
    <scope>NUCLEOTIDE SEQUENCE [LARGE SCALE GENOMIC DNA]</scope>
    <source>
        <strain evidence="14 15">ATCV-1</strain>
    </source>
</reference>
<protein>
    <recommendedName>
        <fullName evidence="4">superoxide dismutase</fullName>
        <ecNumber evidence="4">1.15.1.1</ecNumber>
    </recommendedName>
</protein>
<dbReference type="InterPro" id="IPR001424">
    <property type="entry name" value="SOD_Cu_Zn_dom"/>
</dbReference>